<dbReference type="InterPro" id="IPR047224">
    <property type="entry name" value="FAS_alpha_su_C"/>
</dbReference>
<dbReference type="GO" id="GO:0004316">
    <property type="term" value="F:3-oxoacyl-[acyl-carrier-protein] reductase (NADPH) activity"/>
    <property type="evidence" value="ECO:0007669"/>
    <property type="project" value="UniProtKB-EC"/>
</dbReference>
<keyword evidence="8" id="KW-0276">Fatty acid metabolism</keyword>
<gene>
    <name evidence="18" type="ORF">G7Y89_g4072</name>
</gene>
<dbReference type="SUPFAM" id="SSF51735">
    <property type="entry name" value="NAD(P)-binding Rossmann-fold domains"/>
    <property type="match status" value="1"/>
</dbReference>
<dbReference type="InterPro" id="IPR050830">
    <property type="entry name" value="Fungal_FAS"/>
</dbReference>
<feature type="modified residue" description="O-(pantetheine 4'-phosphoryl)serine" evidence="15">
    <location>
        <position position="184"/>
    </location>
</feature>
<dbReference type="SUPFAM" id="SSF53901">
    <property type="entry name" value="Thiolase-like"/>
    <property type="match status" value="2"/>
</dbReference>
<evidence type="ECO:0000256" key="1">
    <source>
        <dbReference type="ARBA" id="ARBA00007485"/>
    </source>
</evidence>
<evidence type="ECO:0000256" key="3">
    <source>
        <dbReference type="ARBA" id="ARBA00013191"/>
    </source>
</evidence>
<evidence type="ECO:0000256" key="13">
    <source>
        <dbReference type="PIRNR" id="PIRNR000454"/>
    </source>
</evidence>
<evidence type="ECO:0000256" key="4">
    <source>
        <dbReference type="ARBA" id="ARBA00014008"/>
    </source>
</evidence>
<dbReference type="InterPro" id="IPR016039">
    <property type="entry name" value="Thiolase-like"/>
</dbReference>
<evidence type="ECO:0000256" key="10">
    <source>
        <dbReference type="ARBA" id="ARBA00023002"/>
    </source>
</evidence>
<dbReference type="Pfam" id="PF18325">
    <property type="entry name" value="Fas_alpha_ACP"/>
    <property type="match status" value="1"/>
</dbReference>
<keyword evidence="5 13" id="KW-0596">Phosphopantetheine</keyword>
<evidence type="ECO:0000256" key="15">
    <source>
        <dbReference type="PIRSR" id="PIRSR000454-4"/>
    </source>
</evidence>
<dbReference type="Gene3D" id="3.90.25.70">
    <property type="match status" value="1"/>
</dbReference>
<dbReference type="InterPro" id="IPR040899">
    <property type="entry name" value="Fas_alpha_ACP"/>
</dbReference>
<dbReference type="InterPro" id="IPR014030">
    <property type="entry name" value="Ketoacyl_synth_N"/>
</dbReference>
<feature type="compositionally biased region" description="Basic and acidic residues" evidence="16">
    <location>
        <begin position="1201"/>
        <end position="1214"/>
    </location>
</feature>
<keyword evidence="11" id="KW-0444">Lipid biosynthesis</keyword>
<sequence>MVSKNERERTYTLVLELLAHQFAYPVQWIETQDSLLGEKKIERLVEIGPSSTLTGLAKQTIETKYRDHDITLSIQRQLLNLKYNANDIYYTTAESAEAPKQEPPKANTKPTAQVPSPEPALAPPTPSGPLPGQSGPGSAVIATAEDVSVKAEDIILTIIAQKLKKSTRDISLSSTIKTLVGGRSTLENEIVGDLLSEFSTIPERSEELSLKDLGETLSTTNAQRRLGKQANSLVQRVVSTAMPGDFSIARLRKYLEDRWGFPVGRQDTVLLSAISSPPKGRLQDLKEVNAYLDFLVKEHARTAGLVLEEAPQERESAVQVNPGALNGVVRKQEQLAQQKLKAYAEFLKIDLHSGAKSAEHSERAMSGLQKQLDLWVSEHGEVYANGIAPVFEPKKLREYSSYWNWALQDLLATFYDINRGALKLDNEVVDNITYRMTNKSSTRLVESIGYLLRKCHDEKHRAFYKLLLKAVAQSVTSIPVFRSTINFPAPRTTIDEVGNIKYSEYPRCEDVPKEIFGELALRLQHIKRRSGREWTFHSGMTKLYNKAIDQISSTGLSFANKTVLLTGAGANSIGAELLKGLLAGGAQVMVTTNSFSPETALRYQKIYQAHGSKGSRLVLVPFNQGSQQDIESLVGYIYGKQPGLGWDLDVIIPFAAIAVTGREIDNIDSKSEIAHRIMLTNVIRLLGAIKKYKEAAGYRTRPTHAILPLSPNHGVFGGDGLYAESKMALESLFAKWHSEKWSDCISICGTSIGWTRGTGLMDHNDIVAEEVEKLGVRTFSRAEMALSILALLSRPLVEFCQEEPLYADFSGGLDAVPDLPNKLNEIRYNINSLSDIRKAVAAELAIDNGSILKARESIKNGPDAVRKRPNIELGFPALPSYETDIQPLRSKLDGMVSLDRTVVIVGFSELGPCGNSRTRWEMEAYDEFSLEGCTEMAWIMGLIKFAKVSGIRLIEPTLFDKYDPRKKQVIQEIVVQEDLAPFETSKETAVSFKREHGDKVEIFPSQESDSYVVVMKKGATILVPKAVKFRNNVAAQIPLGWNPRTYGISDDIIDQVDPITLYYLVSTVEALLSAGITDPYEIYKHIHVSQLGNCIGTGIGGISSLAKMHRDRFQEKPVQNDILQETFSNTVGAWVNMLLLSSSGPNRTPVGACATSLESLDTAYDLILAGKAKMCIVGGVDDFTEDLSLEFANMNATSNADQEREAGRTPREMSRPAASSRKGFMESHGSGVQIACTARLAIDMGLPIYGIIAFTGTSSDKASRSVPAPGKGVMTNVRESTARFPSPLLDIEYRRRQIDRRRQQIADFKEVELSHLEDTIVHRKARDSHFDASEYRTYMGKQIDLEMQMQEQDMLNSFGNHFWRDHPEISPIKGALATWGLSVDDVTVASFHGTSTVMNEKNECSIIQKQLSHLGRTRGNRILGVFQKSLTGHPKGAAGAWMLNGCLQMLRTGLVPGNRNLDNLDSKFEEYDYITFLNHNIQTDGIKAFSVTSFGFGQKGAQAIGVHPKYLFATIQKEVFDDYAKRLKKRRAVATVAFHEALLGNNMFVAKESPPYDVFQEMQTLLDPNARWEGDGRSSAAGEF</sequence>
<name>A0A8H4W7S9_9HELO</name>
<dbReference type="PROSITE" id="PS00606">
    <property type="entry name" value="KS3_1"/>
    <property type="match status" value="1"/>
</dbReference>
<dbReference type="CDD" id="cd00828">
    <property type="entry name" value="elong_cond_enzymes"/>
    <property type="match status" value="1"/>
</dbReference>
<dbReference type="Gene3D" id="3.40.50.720">
    <property type="entry name" value="NAD(P)-binding Rossmann-like Domain"/>
    <property type="match status" value="2"/>
</dbReference>
<evidence type="ECO:0000256" key="14">
    <source>
        <dbReference type="PIRSR" id="PIRSR000454-1"/>
    </source>
</evidence>
<dbReference type="FunFam" id="3.30.70.2490:FF:000001">
    <property type="entry name" value="Fatty acid synthase subunit alpha"/>
    <property type="match status" value="1"/>
</dbReference>
<accession>A0A8H4W7S9</accession>
<keyword evidence="9" id="KW-0521">NADP</keyword>
<dbReference type="CDD" id="cd08950">
    <property type="entry name" value="KR_fFAS_SDR_c_like"/>
    <property type="match status" value="1"/>
</dbReference>
<evidence type="ECO:0000256" key="2">
    <source>
        <dbReference type="ARBA" id="ARBA00012948"/>
    </source>
</evidence>
<dbReference type="Gene3D" id="3.30.70.2490">
    <property type="match status" value="1"/>
</dbReference>
<keyword evidence="11" id="KW-0443">Lipid metabolism</keyword>
<dbReference type="EC" id="2.3.1.41" evidence="3"/>
<evidence type="ECO:0000256" key="16">
    <source>
        <dbReference type="SAM" id="MobiDB-lite"/>
    </source>
</evidence>
<keyword evidence="6" id="KW-0597">Phosphoprotein</keyword>
<dbReference type="InterPro" id="IPR016035">
    <property type="entry name" value="Acyl_Trfase/lysoPLipase"/>
</dbReference>
<evidence type="ECO:0000313" key="19">
    <source>
        <dbReference type="Proteomes" id="UP000566819"/>
    </source>
</evidence>
<feature type="region of interest" description="Disordered" evidence="16">
    <location>
        <begin position="1196"/>
        <end position="1225"/>
    </location>
</feature>
<dbReference type="PANTHER" id="PTHR10982:SF21">
    <property type="entry name" value="FATTY ACID SYNTHASE SUBUNIT BETA"/>
    <property type="match status" value="1"/>
</dbReference>
<dbReference type="GO" id="GO:0008897">
    <property type="term" value="F:holo-[acyl-carrier-protein] synthase activity"/>
    <property type="evidence" value="ECO:0007669"/>
    <property type="project" value="InterPro"/>
</dbReference>
<dbReference type="Gene3D" id="3.40.47.10">
    <property type="match status" value="1"/>
</dbReference>
<dbReference type="EC" id="1.1.1.100" evidence="2"/>
<dbReference type="EMBL" id="JAAMPI010000213">
    <property type="protein sequence ID" value="KAF4634034.1"/>
    <property type="molecule type" value="Genomic_DNA"/>
</dbReference>
<dbReference type="Proteomes" id="UP000566819">
    <property type="component" value="Unassembled WGS sequence"/>
</dbReference>
<dbReference type="PIRSF" id="PIRSF000454">
    <property type="entry name" value="FAS_yeast_alpha"/>
    <property type="match status" value="1"/>
</dbReference>
<evidence type="ECO:0000256" key="9">
    <source>
        <dbReference type="ARBA" id="ARBA00022857"/>
    </source>
</evidence>
<evidence type="ECO:0000256" key="12">
    <source>
        <dbReference type="ARBA" id="ARBA00048508"/>
    </source>
</evidence>
<evidence type="ECO:0000256" key="7">
    <source>
        <dbReference type="ARBA" id="ARBA00022679"/>
    </source>
</evidence>
<dbReference type="Gene3D" id="6.10.140.1410">
    <property type="match status" value="1"/>
</dbReference>
<dbReference type="InterPro" id="IPR036291">
    <property type="entry name" value="NAD(P)-bd_dom_sf"/>
</dbReference>
<evidence type="ECO:0000256" key="5">
    <source>
        <dbReference type="ARBA" id="ARBA00022450"/>
    </source>
</evidence>
<dbReference type="SUPFAM" id="SSF52151">
    <property type="entry name" value="FabD/lysophospholipase-like"/>
    <property type="match status" value="1"/>
</dbReference>
<dbReference type="GO" id="GO:0042759">
    <property type="term" value="P:long-chain fatty acid biosynthetic process"/>
    <property type="evidence" value="ECO:0007669"/>
    <property type="project" value="UniProtKB-UniRule"/>
</dbReference>
<dbReference type="PROSITE" id="PS52004">
    <property type="entry name" value="KS3_2"/>
    <property type="match status" value="1"/>
</dbReference>
<evidence type="ECO:0000313" key="18">
    <source>
        <dbReference type="EMBL" id="KAF4634034.1"/>
    </source>
</evidence>
<reference evidence="18 19" key="1">
    <citation type="submission" date="2020-03" db="EMBL/GenBank/DDBJ databases">
        <title>Draft Genome Sequence of Cudoniella acicularis.</title>
        <authorList>
            <person name="Buettner E."/>
            <person name="Kellner H."/>
        </authorList>
    </citation>
    <scope>NUCLEOTIDE SEQUENCE [LARGE SCALE GENOMIC DNA]</scope>
    <source>
        <strain evidence="18 19">DSM 108380</strain>
    </source>
</reference>
<protein>
    <recommendedName>
        <fullName evidence="4">Fatty acid synthase subunit alpha</fullName>
        <ecNumber evidence="2">1.1.1.100</ecNumber>
        <ecNumber evidence="3">2.3.1.41</ecNumber>
    </recommendedName>
</protein>
<dbReference type="InterPro" id="IPR020841">
    <property type="entry name" value="PKS_Beta-ketoAc_synthase_dom"/>
</dbReference>
<organism evidence="18 19">
    <name type="scientific">Cudoniella acicularis</name>
    <dbReference type="NCBI Taxonomy" id="354080"/>
    <lineage>
        <taxon>Eukaryota</taxon>
        <taxon>Fungi</taxon>
        <taxon>Dikarya</taxon>
        <taxon>Ascomycota</taxon>
        <taxon>Pezizomycotina</taxon>
        <taxon>Leotiomycetes</taxon>
        <taxon>Helotiales</taxon>
        <taxon>Tricladiaceae</taxon>
        <taxon>Cudoniella</taxon>
    </lineage>
</organism>
<comment type="catalytic activity">
    <reaction evidence="12">
        <text>a (3R)-hydroxyacyl-[ACP] + NADP(+) = a 3-oxoacyl-[ACP] + NADPH + H(+)</text>
        <dbReference type="Rhea" id="RHEA:17397"/>
        <dbReference type="Rhea" id="RHEA-COMP:9916"/>
        <dbReference type="Rhea" id="RHEA-COMP:9945"/>
        <dbReference type="ChEBI" id="CHEBI:15378"/>
        <dbReference type="ChEBI" id="CHEBI:57783"/>
        <dbReference type="ChEBI" id="CHEBI:58349"/>
        <dbReference type="ChEBI" id="CHEBI:78776"/>
        <dbReference type="ChEBI" id="CHEBI:78827"/>
        <dbReference type="EC" id="1.1.1.100"/>
    </reaction>
</comment>
<dbReference type="InterPro" id="IPR014031">
    <property type="entry name" value="Ketoacyl_synth_C"/>
</dbReference>
<dbReference type="OrthoDB" id="4251012at2759"/>
<dbReference type="Pfam" id="PF18314">
    <property type="entry name" value="FAS_I_H"/>
    <property type="match status" value="1"/>
</dbReference>
<dbReference type="GO" id="GO:0005835">
    <property type="term" value="C:fatty acid synthase complex"/>
    <property type="evidence" value="ECO:0007669"/>
    <property type="project" value="InterPro"/>
</dbReference>
<keyword evidence="10" id="KW-0560">Oxidoreductase</keyword>
<dbReference type="InterPro" id="IPR041550">
    <property type="entry name" value="FASI_helical"/>
</dbReference>
<dbReference type="Pfam" id="PF00109">
    <property type="entry name" value="ketoacyl-synt"/>
    <property type="match status" value="1"/>
</dbReference>
<feature type="compositionally biased region" description="Pro residues" evidence="16">
    <location>
        <begin position="116"/>
        <end position="129"/>
    </location>
</feature>
<dbReference type="Gene3D" id="6.10.250.1930">
    <property type="match status" value="1"/>
</dbReference>
<comment type="similarity">
    <text evidence="1 13">Belongs to the thiolase-like superfamily. Fungal fatty acid synthetase subunit alpha family.</text>
</comment>
<feature type="active site" description="For beta-ketoacyl synthase activity" evidence="14">
    <location>
        <position position="1153"/>
    </location>
</feature>
<feature type="domain" description="Ketosynthase family 3 (KS3)" evidence="17">
    <location>
        <begin position="971"/>
        <end position="1507"/>
    </location>
</feature>
<dbReference type="Pfam" id="PF02801">
    <property type="entry name" value="Ketoacyl-synt_C"/>
    <property type="match status" value="1"/>
</dbReference>
<comment type="caution">
    <text evidence="18">The sequence shown here is derived from an EMBL/GenBank/DDBJ whole genome shotgun (WGS) entry which is preliminary data.</text>
</comment>
<keyword evidence="7 13" id="KW-0808">Transferase</keyword>
<proteinExistence type="inferred from homology"/>
<dbReference type="PANTHER" id="PTHR10982">
    <property type="entry name" value="MALONYL COA-ACYL CARRIER PROTEIN TRANSACYLASE"/>
    <property type="match status" value="1"/>
</dbReference>
<dbReference type="GO" id="GO:0044550">
    <property type="term" value="P:secondary metabolite biosynthetic process"/>
    <property type="evidence" value="ECO:0007669"/>
    <property type="project" value="UniProtKB-ARBA"/>
</dbReference>
<feature type="region of interest" description="Disordered" evidence="16">
    <location>
        <begin position="95"/>
        <end position="138"/>
    </location>
</feature>
<dbReference type="InterPro" id="IPR018201">
    <property type="entry name" value="Ketoacyl_synth_AS"/>
</dbReference>
<evidence type="ECO:0000256" key="8">
    <source>
        <dbReference type="ARBA" id="ARBA00022832"/>
    </source>
</evidence>
<dbReference type="InterPro" id="IPR026025">
    <property type="entry name" value="FAS_alpha_yeast"/>
</dbReference>
<keyword evidence="19" id="KW-1185">Reference proteome</keyword>
<dbReference type="FunFam" id="3.90.25.70:FF:000001">
    <property type="entry name" value="Fatty acid synthase subunit alpha"/>
    <property type="match status" value="1"/>
</dbReference>
<evidence type="ECO:0000256" key="6">
    <source>
        <dbReference type="ARBA" id="ARBA00022553"/>
    </source>
</evidence>
<evidence type="ECO:0000259" key="17">
    <source>
        <dbReference type="PROSITE" id="PS52004"/>
    </source>
</evidence>
<dbReference type="GO" id="GO:0004315">
    <property type="term" value="F:3-oxoacyl-[acyl-carrier-protein] synthase activity"/>
    <property type="evidence" value="ECO:0007669"/>
    <property type="project" value="UniProtKB-EC"/>
</dbReference>
<keyword evidence="11" id="KW-0275">Fatty acid biosynthesis</keyword>
<dbReference type="GO" id="GO:0004312">
    <property type="term" value="F:fatty acid synthase activity"/>
    <property type="evidence" value="ECO:0007669"/>
    <property type="project" value="InterPro"/>
</dbReference>
<evidence type="ECO:0000256" key="11">
    <source>
        <dbReference type="ARBA" id="ARBA00023160"/>
    </source>
</evidence>